<reference evidence="5" key="1">
    <citation type="journal article" date="2016" name="Nature">
        <title>The genome of the seagrass Zostera marina reveals angiosperm adaptation to the sea.</title>
        <authorList>
            <person name="Olsen J.L."/>
            <person name="Rouze P."/>
            <person name="Verhelst B."/>
            <person name="Lin Y.-C."/>
            <person name="Bayer T."/>
            <person name="Collen J."/>
            <person name="Dattolo E."/>
            <person name="De Paoli E."/>
            <person name="Dittami S."/>
            <person name="Maumus F."/>
            <person name="Michel G."/>
            <person name="Kersting A."/>
            <person name="Lauritano C."/>
            <person name="Lohaus R."/>
            <person name="Toepel M."/>
            <person name="Tonon T."/>
            <person name="Vanneste K."/>
            <person name="Amirebrahimi M."/>
            <person name="Brakel J."/>
            <person name="Bostroem C."/>
            <person name="Chovatia M."/>
            <person name="Grimwood J."/>
            <person name="Jenkins J.W."/>
            <person name="Jueterbock A."/>
            <person name="Mraz A."/>
            <person name="Stam W.T."/>
            <person name="Tice H."/>
            <person name="Bornberg-Bauer E."/>
            <person name="Green P.J."/>
            <person name="Pearson G.A."/>
            <person name="Procaccini G."/>
            <person name="Duarte C.M."/>
            <person name="Schmutz J."/>
            <person name="Reusch T.B.H."/>
            <person name="Van de Peer Y."/>
        </authorList>
    </citation>
    <scope>NUCLEOTIDE SEQUENCE [LARGE SCALE GENOMIC DNA]</scope>
    <source>
        <strain evidence="5">cv. Finnish</strain>
    </source>
</reference>
<dbReference type="InterPro" id="IPR051130">
    <property type="entry name" value="Mito_struct-func_regulator"/>
</dbReference>
<dbReference type="EMBL" id="LFYR01001452">
    <property type="protein sequence ID" value="KMZ61626.1"/>
    <property type="molecule type" value="Genomic_DNA"/>
</dbReference>
<evidence type="ECO:0000259" key="2">
    <source>
        <dbReference type="Pfam" id="PF00144"/>
    </source>
</evidence>
<evidence type="ECO:0000313" key="5">
    <source>
        <dbReference type="Proteomes" id="UP000036987"/>
    </source>
</evidence>
<dbReference type="STRING" id="29655.A0A0K9NXX9"/>
<feature type="domain" description="Beta-lactamase-related" evidence="2">
    <location>
        <begin position="483"/>
        <end position="752"/>
    </location>
</feature>
<accession>A0A0K9NXX9</accession>
<comment type="caution">
    <text evidence="4">The sequence shown here is derived from an EMBL/GenBank/DDBJ whole genome shotgun (WGS) entry which is preliminary data.</text>
</comment>
<dbReference type="InterPro" id="IPR012338">
    <property type="entry name" value="Beta-lactam/transpept-like"/>
</dbReference>
<proteinExistence type="predicted"/>
<dbReference type="InterPro" id="IPR011009">
    <property type="entry name" value="Kinase-like_dom_sf"/>
</dbReference>
<dbReference type="OMA" id="EWCKESP"/>
<dbReference type="Gene3D" id="3.40.710.10">
    <property type="entry name" value="DD-peptidase/beta-lactamase superfamily"/>
    <property type="match status" value="2"/>
</dbReference>
<gene>
    <name evidence="4" type="ORF">ZOSMA_50G00460</name>
</gene>
<dbReference type="InterPro" id="IPR004147">
    <property type="entry name" value="ABC1_dom"/>
</dbReference>
<evidence type="ECO:0000313" key="4">
    <source>
        <dbReference type="EMBL" id="KMZ61626.1"/>
    </source>
</evidence>
<dbReference type="AlphaFoldDB" id="A0A0K9NXX9"/>
<dbReference type="PANTHER" id="PTHR43173:SF3">
    <property type="entry name" value="ABC1 FAMILY PROTEIN"/>
    <property type="match status" value="1"/>
</dbReference>
<protein>
    <submittedName>
        <fullName evidence="4">ABC-1 domain protein</fullName>
    </submittedName>
</protein>
<dbReference type="OrthoDB" id="427480at2759"/>
<feature type="region of interest" description="Disordered" evidence="1">
    <location>
        <begin position="770"/>
        <end position="798"/>
    </location>
</feature>
<dbReference type="Pfam" id="PF03109">
    <property type="entry name" value="ABC1"/>
    <property type="match status" value="1"/>
</dbReference>
<dbReference type="InterPro" id="IPR001466">
    <property type="entry name" value="Beta-lactam-related"/>
</dbReference>
<evidence type="ECO:0000256" key="1">
    <source>
        <dbReference type="SAM" id="MobiDB-lite"/>
    </source>
</evidence>
<feature type="domain" description="ABC1 atypical kinase-like" evidence="3">
    <location>
        <begin position="89"/>
        <end position="340"/>
    </location>
</feature>
<name>A0A0K9NXX9_ZOSMR</name>
<keyword evidence="5" id="KW-1185">Reference proteome</keyword>
<dbReference type="SUPFAM" id="SSF56601">
    <property type="entry name" value="beta-lactamase/transpeptidase-like"/>
    <property type="match status" value="1"/>
</dbReference>
<dbReference type="CDD" id="cd05121">
    <property type="entry name" value="ABC1_ADCK3-like"/>
    <property type="match status" value="1"/>
</dbReference>
<evidence type="ECO:0000259" key="3">
    <source>
        <dbReference type="Pfam" id="PF03109"/>
    </source>
</evidence>
<dbReference type="Proteomes" id="UP000036987">
    <property type="component" value="Unassembled WGS sequence"/>
</dbReference>
<sequence>MGSGNIFKRRFKVFTLAMVIYLDYKATQNKAKWAKKDKQSIIWGKTHERNAKRLLNLIIELEGLWVKLGQYLSTRADVLPIQYINLLRQLQDSLPPRPLFEVKKTIEKSLGKSVNELFSNFVETPLATASIAQVHRATLKTGREVVVKVQHAGIKEVILEDLKNAKSIIDWIAWAEPQYDFNQMIDEWCKEAPKELDFNHEAENTRSVSKNLGCRSLDDDTRSNANHVDVLIPEVIQSSEYVLVLEFMDGIRLNDHQSLDAFGIDKQKVVEEITRAYSHQIYVDGFFNGDPHPGNFLVSKAPPHLPILLDFGLTKSISSSIKQAFAKMFLSAAEGDHVALLSAFEEMGLILRLDMPEQLMGIINTIFRSTAPASEASETMKEMAEQRKENMKVIQEKMNFSKKEMARFNPVDAFPGDAVIFFRVLNLLRGLSSSLNVRIVYLEVMRPFAEATLKGNIMPGPVVNSQWIHNSQIHSQVESKLRNLLLEHGKNNSILGIQVCAYKDGEVIIDTSAGVLGRYDPRPVQPDSLFPVFSTTKGITAGLLHWLVDKRKLKFEETVANIWPGFETNRKELIEVHHILNHTTGLHNAMSDITKTNPLSICDWDESLDRMAMSTPETAPGSEQRYHYLSFGWLCGGIIEHASGKKFQEMLEEVIVHPLGIEGELYIGIPPGVESRLASLTVDINDITSNLSTFTTPPEFLDSQNLVEIASGLPVLFNTLNIRRAIIPAANGHCSARALARYYAVLATGGVIPSKHSSFSSPSLGSHPHIPSFALRPSQKKSSTNGKSGSIKRNNSLMNCAGRSGRSRTVVIDGNNHGIEEISDDEISSDSRKKMFDNPNIHDAFMGVGDYANMAHPDGKFGLGFRRFNTSGDDRQLSCFGHSGIGGSTGFCDTEHNFAIAVTVNKMSFGGVTRSIIQLVCSELNIPIPQEFSQDGVRGPDMQMNLR</sequence>
<organism evidence="4 5">
    <name type="scientific">Zostera marina</name>
    <name type="common">Eelgrass</name>
    <dbReference type="NCBI Taxonomy" id="29655"/>
    <lineage>
        <taxon>Eukaryota</taxon>
        <taxon>Viridiplantae</taxon>
        <taxon>Streptophyta</taxon>
        <taxon>Embryophyta</taxon>
        <taxon>Tracheophyta</taxon>
        <taxon>Spermatophyta</taxon>
        <taxon>Magnoliopsida</taxon>
        <taxon>Liliopsida</taxon>
        <taxon>Zosteraceae</taxon>
        <taxon>Zostera</taxon>
    </lineage>
</organism>
<dbReference type="PANTHER" id="PTHR43173">
    <property type="entry name" value="ABC1 FAMILY PROTEIN"/>
    <property type="match status" value="1"/>
</dbReference>
<dbReference type="SUPFAM" id="SSF56112">
    <property type="entry name" value="Protein kinase-like (PK-like)"/>
    <property type="match status" value="1"/>
</dbReference>
<dbReference type="Pfam" id="PF00144">
    <property type="entry name" value="Beta-lactamase"/>
    <property type="match status" value="1"/>
</dbReference>
<feature type="compositionally biased region" description="Polar residues" evidence="1">
    <location>
        <begin position="780"/>
        <end position="798"/>
    </location>
</feature>